<dbReference type="PANTHER" id="PTHR11207">
    <property type="entry name" value="RIBONUCLEASE III"/>
    <property type="match status" value="1"/>
</dbReference>
<keyword evidence="13 15" id="KW-0460">Magnesium</keyword>
<feature type="binding site" evidence="15">
    <location>
        <position position="46"/>
    </location>
    <ligand>
        <name>Mg(2+)</name>
        <dbReference type="ChEBI" id="CHEBI:18420"/>
    </ligand>
</feature>
<feature type="domain" description="DRBM" evidence="16">
    <location>
        <begin position="162"/>
        <end position="231"/>
    </location>
</feature>
<dbReference type="EC" id="3.1.26.3" evidence="15"/>
<dbReference type="PANTHER" id="PTHR11207:SF0">
    <property type="entry name" value="RIBONUCLEASE 3"/>
    <property type="match status" value="1"/>
</dbReference>
<dbReference type="Gene3D" id="1.10.1520.10">
    <property type="entry name" value="Ribonuclease III domain"/>
    <property type="match status" value="1"/>
</dbReference>
<keyword evidence="6 15" id="KW-0698">rRNA processing</keyword>
<dbReference type="RefSeq" id="WP_200907281.1">
    <property type="nucleotide sequence ID" value="NZ_BBZA01000124.1"/>
</dbReference>
<evidence type="ECO:0000256" key="10">
    <source>
        <dbReference type="ARBA" id="ARBA00022723"/>
    </source>
</evidence>
<dbReference type="InterPro" id="IPR014720">
    <property type="entry name" value="dsRBD_dom"/>
</dbReference>
<evidence type="ECO:0000259" key="16">
    <source>
        <dbReference type="PROSITE" id="PS50137"/>
    </source>
</evidence>
<organism evidence="18 19">
    <name type="scientific">Ardenticatena maritima</name>
    <dbReference type="NCBI Taxonomy" id="872965"/>
    <lineage>
        <taxon>Bacteria</taxon>
        <taxon>Bacillati</taxon>
        <taxon>Chloroflexota</taxon>
        <taxon>Ardenticatenia</taxon>
        <taxon>Ardenticatenales</taxon>
        <taxon>Ardenticatenaceae</taxon>
        <taxon>Ardenticatena</taxon>
    </lineage>
</organism>
<evidence type="ECO:0000313" key="18">
    <source>
        <dbReference type="EMBL" id="GAP63188.1"/>
    </source>
</evidence>
<evidence type="ECO:0000256" key="4">
    <source>
        <dbReference type="ARBA" id="ARBA00011738"/>
    </source>
</evidence>
<evidence type="ECO:0000256" key="6">
    <source>
        <dbReference type="ARBA" id="ARBA00022552"/>
    </source>
</evidence>
<evidence type="ECO:0000259" key="17">
    <source>
        <dbReference type="PROSITE" id="PS50142"/>
    </source>
</evidence>
<dbReference type="InterPro" id="IPR011907">
    <property type="entry name" value="RNase_III"/>
</dbReference>
<dbReference type="InterPro" id="IPR000999">
    <property type="entry name" value="RNase_III_dom"/>
</dbReference>
<dbReference type="GO" id="GO:0004525">
    <property type="term" value="F:ribonuclease III activity"/>
    <property type="evidence" value="ECO:0007669"/>
    <property type="project" value="UniProtKB-UniRule"/>
</dbReference>
<dbReference type="Gene3D" id="3.30.160.20">
    <property type="match status" value="1"/>
</dbReference>
<dbReference type="PROSITE" id="PS00517">
    <property type="entry name" value="RNASE_3_1"/>
    <property type="match status" value="1"/>
</dbReference>
<comment type="cofactor">
    <cofactor evidence="15">
        <name>Mg(2+)</name>
        <dbReference type="ChEBI" id="CHEBI:18420"/>
    </cofactor>
</comment>
<comment type="caution">
    <text evidence="18">The sequence shown here is derived from an EMBL/GenBank/DDBJ whole genome shotgun (WGS) entry which is preliminary data.</text>
</comment>
<evidence type="ECO:0000256" key="1">
    <source>
        <dbReference type="ARBA" id="ARBA00000109"/>
    </source>
</evidence>
<dbReference type="SUPFAM" id="SSF54768">
    <property type="entry name" value="dsRNA-binding domain-like"/>
    <property type="match status" value="1"/>
</dbReference>
<feature type="active site" evidence="15">
    <location>
        <position position="50"/>
    </location>
</feature>
<dbReference type="FunCoup" id="A0A0M9UCQ2">
    <property type="interactions" value="362"/>
</dbReference>
<keyword evidence="19" id="KW-1185">Reference proteome</keyword>
<dbReference type="GO" id="GO:0005737">
    <property type="term" value="C:cytoplasm"/>
    <property type="evidence" value="ECO:0007669"/>
    <property type="project" value="UniProtKB-SubCell"/>
</dbReference>
<feature type="binding site" evidence="15">
    <location>
        <position position="119"/>
    </location>
    <ligand>
        <name>Mg(2+)</name>
        <dbReference type="ChEBI" id="CHEBI:18420"/>
    </ligand>
</feature>
<name>A0A0M9UCQ2_9CHLR</name>
<dbReference type="STRING" id="872965.SE16_05745"/>
<protein>
    <recommendedName>
        <fullName evidence="15">Ribonuclease 3</fullName>
        <ecNumber evidence="15">3.1.26.3</ecNumber>
    </recommendedName>
    <alternativeName>
        <fullName evidence="15">Ribonuclease III</fullName>
        <shortName evidence="15">RNase III</shortName>
    </alternativeName>
</protein>
<dbReference type="PROSITE" id="PS50137">
    <property type="entry name" value="DS_RBD"/>
    <property type="match status" value="1"/>
</dbReference>
<keyword evidence="8 15" id="KW-0819">tRNA processing</keyword>
<dbReference type="CDD" id="cd00593">
    <property type="entry name" value="RIBOc"/>
    <property type="match status" value="1"/>
</dbReference>
<evidence type="ECO:0000256" key="2">
    <source>
        <dbReference type="ARBA" id="ARBA00004496"/>
    </source>
</evidence>
<dbReference type="Proteomes" id="UP000037784">
    <property type="component" value="Unassembled WGS sequence"/>
</dbReference>
<dbReference type="PROSITE" id="PS50142">
    <property type="entry name" value="RNASE_3_2"/>
    <property type="match status" value="1"/>
</dbReference>
<keyword evidence="9 15" id="KW-0540">Nuclease</keyword>
<evidence type="ECO:0000256" key="15">
    <source>
        <dbReference type="HAMAP-Rule" id="MF_00104"/>
    </source>
</evidence>
<reference evidence="19" key="2">
    <citation type="submission" date="2015-08" db="EMBL/GenBank/DDBJ databases">
        <title>Draft Genome Sequence of a Heterotrophic Facultative Anaerobic Bacterium Ardenticatena maritima Strain 110S.</title>
        <authorList>
            <person name="Kawaichi S."/>
            <person name="Yoshida T."/>
            <person name="Sako Y."/>
            <person name="Nakamura R."/>
        </authorList>
    </citation>
    <scope>NUCLEOTIDE SEQUENCE [LARGE SCALE GENOMIC DNA]</scope>
    <source>
        <strain evidence="19">110S</strain>
    </source>
</reference>
<dbReference type="Pfam" id="PF14622">
    <property type="entry name" value="Ribonucleas_3_3"/>
    <property type="match status" value="1"/>
</dbReference>
<proteinExistence type="inferred from homology"/>
<sequence>MTWSLEQAQQVIGYTFRRPDLLRTALTHRSYLNEHPEETEDYERLEFLGDAVLDLVVAEHLFYALPDWPEGDLTFLRATLVRTEQLADYARQLGLGDILRLGRGAELSGGRNHTAILADAFEAVVGALYLDGGLDVVRDWVLERFIAPTVEAARRSGRTRRDPKSRLQEAVQARYNITPRYAIIAESGPEHDRRFTAEVRIGDEVWGVGEGRSKQEATLAAAEAALRRLEEA</sequence>
<evidence type="ECO:0000256" key="9">
    <source>
        <dbReference type="ARBA" id="ARBA00022722"/>
    </source>
</evidence>
<accession>A0A0M9UCQ2</accession>
<feature type="domain" description="RNase III" evidence="17">
    <location>
        <begin position="5"/>
        <end position="133"/>
    </location>
</feature>
<comment type="subunit">
    <text evidence="4 15">Homodimer.</text>
</comment>
<dbReference type="SMART" id="SM00358">
    <property type="entry name" value="DSRM"/>
    <property type="match status" value="1"/>
</dbReference>
<keyword evidence="14 15" id="KW-0694">RNA-binding</keyword>
<comment type="catalytic activity">
    <reaction evidence="1 15">
        <text>Endonucleolytic cleavage to 5'-phosphomonoester.</text>
        <dbReference type="EC" id="3.1.26.3"/>
    </reaction>
</comment>
<dbReference type="InParanoid" id="A0A0M9UCQ2"/>
<feature type="binding site" evidence="15">
    <location>
        <position position="122"/>
    </location>
    <ligand>
        <name>Mg(2+)</name>
        <dbReference type="ChEBI" id="CHEBI:18420"/>
    </ligand>
</feature>
<evidence type="ECO:0000256" key="8">
    <source>
        <dbReference type="ARBA" id="ARBA00022694"/>
    </source>
</evidence>
<keyword evidence="7 15" id="KW-0507">mRNA processing</keyword>
<keyword evidence="11 15" id="KW-0255">Endonuclease</keyword>
<dbReference type="GO" id="GO:0006397">
    <property type="term" value="P:mRNA processing"/>
    <property type="evidence" value="ECO:0007669"/>
    <property type="project" value="UniProtKB-UniRule"/>
</dbReference>
<keyword evidence="15" id="KW-0699">rRNA-binding</keyword>
<evidence type="ECO:0000256" key="7">
    <source>
        <dbReference type="ARBA" id="ARBA00022664"/>
    </source>
</evidence>
<feature type="active site" evidence="15">
    <location>
        <position position="122"/>
    </location>
</feature>
<dbReference type="GO" id="GO:0010468">
    <property type="term" value="P:regulation of gene expression"/>
    <property type="evidence" value="ECO:0007669"/>
    <property type="project" value="TreeGrafter"/>
</dbReference>
<keyword evidence="12 15" id="KW-0378">Hydrolase</keyword>
<evidence type="ECO:0000256" key="5">
    <source>
        <dbReference type="ARBA" id="ARBA00022490"/>
    </source>
</evidence>
<evidence type="ECO:0000256" key="11">
    <source>
        <dbReference type="ARBA" id="ARBA00022759"/>
    </source>
</evidence>
<dbReference type="InterPro" id="IPR036389">
    <property type="entry name" value="RNase_III_sf"/>
</dbReference>
<evidence type="ECO:0000256" key="13">
    <source>
        <dbReference type="ARBA" id="ARBA00022842"/>
    </source>
</evidence>
<evidence type="ECO:0000313" key="19">
    <source>
        <dbReference type="Proteomes" id="UP000037784"/>
    </source>
</evidence>
<comment type="similarity">
    <text evidence="3">Belongs to the ribonuclease III family.</text>
</comment>
<dbReference type="HAMAP" id="MF_00104">
    <property type="entry name" value="RNase_III"/>
    <property type="match status" value="1"/>
</dbReference>
<dbReference type="NCBIfam" id="TIGR02191">
    <property type="entry name" value="RNaseIII"/>
    <property type="match status" value="1"/>
</dbReference>
<dbReference type="CDD" id="cd10845">
    <property type="entry name" value="DSRM_RNAse_III_family"/>
    <property type="match status" value="1"/>
</dbReference>
<dbReference type="GO" id="GO:0019843">
    <property type="term" value="F:rRNA binding"/>
    <property type="evidence" value="ECO:0007669"/>
    <property type="project" value="UniProtKB-KW"/>
</dbReference>
<dbReference type="FunFam" id="1.10.1520.10:FF:000001">
    <property type="entry name" value="Ribonuclease 3"/>
    <property type="match status" value="1"/>
</dbReference>
<evidence type="ECO:0000256" key="3">
    <source>
        <dbReference type="ARBA" id="ARBA00010183"/>
    </source>
</evidence>
<dbReference type="SMART" id="SM00535">
    <property type="entry name" value="RIBOc"/>
    <property type="match status" value="1"/>
</dbReference>
<gene>
    <name evidence="15 18" type="primary">rnc</name>
    <name evidence="18" type="ORF">ARMA_1611</name>
</gene>
<dbReference type="AlphaFoldDB" id="A0A0M9UCQ2"/>
<dbReference type="GO" id="GO:0008033">
    <property type="term" value="P:tRNA processing"/>
    <property type="evidence" value="ECO:0007669"/>
    <property type="project" value="UniProtKB-KW"/>
</dbReference>
<dbReference type="GO" id="GO:0003725">
    <property type="term" value="F:double-stranded RNA binding"/>
    <property type="evidence" value="ECO:0007669"/>
    <property type="project" value="TreeGrafter"/>
</dbReference>
<dbReference type="FunFam" id="3.30.160.20:FF:000003">
    <property type="entry name" value="Ribonuclease 3"/>
    <property type="match status" value="1"/>
</dbReference>
<keyword evidence="10 15" id="KW-0479">Metal-binding</keyword>
<dbReference type="Pfam" id="PF00035">
    <property type="entry name" value="dsrm"/>
    <property type="match status" value="1"/>
</dbReference>
<comment type="function">
    <text evidence="15">Digests double-stranded RNA. Involved in the processing of primary rRNA transcript to yield the immediate precursors to the large and small rRNAs (23S and 16S). Processes some mRNAs, and tRNAs when they are encoded in the rRNA operon. Processes pre-crRNA and tracrRNA of type II CRISPR loci if present in the organism.</text>
</comment>
<dbReference type="EMBL" id="BBZA01000124">
    <property type="protein sequence ID" value="GAP63188.1"/>
    <property type="molecule type" value="Genomic_DNA"/>
</dbReference>
<evidence type="ECO:0000256" key="12">
    <source>
        <dbReference type="ARBA" id="ARBA00022801"/>
    </source>
</evidence>
<keyword evidence="5 15" id="KW-0963">Cytoplasm</keyword>
<dbReference type="GO" id="GO:0006364">
    <property type="term" value="P:rRNA processing"/>
    <property type="evidence" value="ECO:0007669"/>
    <property type="project" value="UniProtKB-UniRule"/>
</dbReference>
<comment type="subcellular location">
    <subcellularLocation>
        <location evidence="2 15">Cytoplasm</location>
    </subcellularLocation>
</comment>
<dbReference type="SUPFAM" id="SSF69065">
    <property type="entry name" value="RNase III domain-like"/>
    <property type="match status" value="1"/>
</dbReference>
<dbReference type="GO" id="GO:0046872">
    <property type="term" value="F:metal ion binding"/>
    <property type="evidence" value="ECO:0007669"/>
    <property type="project" value="UniProtKB-KW"/>
</dbReference>
<dbReference type="GO" id="GO:0042802">
    <property type="term" value="F:identical protein binding"/>
    <property type="evidence" value="ECO:0007669"/>
    <property type="project" value="UniProtKB-ARBA"/>
</dbReference>
<evidence type="ECO:0000256" key="14">
    <source>
        <dbReference type="ARBA" id="ARBA00022884"/>
    </source>
</evidence>
<reference evidence="18 19" key="1">
    <citation type="journal article" date="2015" name="Genome Announc.">
        <title>Draft Genome Sequence of a Heterotrophic Facultative Anaerobic Thermophilic Bacterium, Ardenticatena maritima Strain 110ST.</title>
        <authorList>
            <person name="Kawaichi S."/>
            <person name="Yoshida T."/>
            <person name="Sako Y."/>
            <person name="Nakamura R."/>
        </authorList>
    </citation>
    <scope>NUCLEOTIDE SEQUENCE [LARGE SCALE GENOMIC DNA]</scope>
    <source>
        <strain evidence="18 19">110S</strain>
    </source>
</reference>